<dbReference type="Proteomes" id="UP001203297">
    <property type="component" value="Unassembled WGS sequence"/>
</dbReference>
<organism evidence="1 2">
    <name type="scientific">Multifurca ochricompacta</name>
    <dbReference type="NCBI Taxonomy" id="376703"/>
    <lineage>
        <taxon>Eukaryota</taxon>
        <taxon>Fungi</taxon>
        <taxon>Dikarya</taxon>
        <taxon>Basidiomycota</taxon>
        <taxon>Agaricomycotina</taxon>
        <taxon>Agaricomycetes</taxon>
        <taxon>Russulales</taxon>
        <taxon>Russulaceae</taxon>
        <taxon>Multifurca</taxon>
    </lineage>
</organism>
<evidence type="ECO:0000313" key="2">
    <source>
        <dbReference type="Proteomes" id="UP001203297"/>
    </source>
</evidence>
<gene>
    <name evidence="1" type="ORF">B0F90DRAFT_1120934</name>
</gene>
<proteinExistence type="predicted"/>
<sequence>MWTWVVVIMVTPGPRAFVMRIQLASRQHQALGDSATPALLRFFWSRVDPDGSCAGAWTDSALAPGYEFETRLSLNYSYPRSLTSTLTPKRTRMSMTAVTSSKVDGRENDNMRQMPLRVYTSAVLDHSFKGYMVKYGIPSGLPVLSLLTALV</sequence>
<dbReference type="AlphaFoldDB" id="A0AAD4LZV6"/>
<comment type="caution">
    <text evidence="1">The sequence shown here is derived from an EMBL/GenBank/DDBJ whole genome shotgun (WGS) entry which is preliminary data.</text>
</comment>
<keyword evidence="2" id="KW-1185">Reference proteome</keyword>
<evidence type="ECO:0000313" key="1">
    <source>
        <dbReference type="EMBL" id="KAI0296077.1"/>
    </source>
</evidence>
<reference evidence="1" key="1">
    <citation type="journal article" date="2022" name="New Phytol.">
        <title>Evolutionary transition to the ectomycorrhizal habit in the genomes of a hyperdiverse lineage of mushroom-forming fungi.</title>
        <authorList>
            <person name="Looney B."/>
            <person name="Miyauchi S."/>
            <person name="Morin E."/>
            <person name="Drula E."/>
            <person name="Courty P.E."/>
            <person name="Kohler A."/>
            <person name="Kuo A."/>
            <person name="LaButti K."/>
            <person name="Pangilinan J."/>
            <person name="Lipzen A."/>
            <person name="Riley R."/>
            <person name="Andreopoulos W."/>
            <person name="He G."/>
            <person name="Johnson J."/>
            <person name="Nolan M."/>
            <person name="Tritt A."/>
            <person name="Barry K.W."/>
            <person name="Grigoriev I.V."/>
            <person name="Nagy L.G."/>
            <person name="Hibbett D."/>
            <person name="Henrissat B."/>
            <person name="Matheny P.B."/>
            <person name="Labbe J."/>
            <person name="Martin F.M."/>
        </authorList>
    </citation>
    <scope>NUCLEOTIDE SEQUENCE</scope>
    <source>
        <strain evidence="1">BPL690</strain>
    </source>
</reference>
<name>A0AAD4LZV6_9AGAM</name>
<protein>
    <submittedName>
        <fullName evidence="1">Uncharacterized protein</fullName>
    </submittedName>
</protein>
<dbReference type="EMBL" id="WTXG01000052">
    <property type="protein sequence ID" value="KAI0296077.1"/>
    <property type="molecule type" value="Genomic_DNA"/>
</dbReference>
<accession>A0AAD4LZV6</accession>